<organism evidence="2 3">
    <name type="scientific">Stentor coeruleus</name>
    <dbReference type="NCBI Taxonomy" id="5963"/>
    <lineage>
        <taxon>Eukaryota</taxon>
        <taxon>Sar</taxon>
        <taxon>Alveolata</taxon>
        <taxon>Ciliophora</taxon>
        <taxon>Postciliodesmatophora</taxon>
        <taxon>Heterotrichea</taxon>
        <taxon>Heterotrichida</taxon>
        <taxon>Stentoridae</taxon>
        <taxon>Stentor</taxon>
    </lineage>
</organism>
<name>A0A1R2BM42_9CILI</name>
<keyword evidence="3" id="KW-1185">Reference proteome</keyword>
<dbReference type="EMBL" id="MPUH01000554">
    <property type="protein sequence ID" value="OMJ77826.1"/>
    <property type="molecule type" value="Genomic_DNA"/>
</dbReference>
<accession>A0A1R2BM42</accession>
<feature type="region of interest" description="Disordered" evidence="1">
    <location>
        <begin position="1"/>
        <end position="22"/>
    </location>
</feature>
<dbReference type="AlphaFoldDB" id="A0A1R2BM42"/>
<dbReference type="Proteomes" id="UP000187209">
    <property type="component" value="Unassembled WGS sequence"/>
</dbReference>
<evidence type="ECO:0000313" key="2">
    <source>
        <dbReference type="EMBL" id="OMJ77826.1"/>
    </source>
</evidence>
<comment type="caution">
    <text evidence="2">The sequence shown here is derived from an EMBL/GenBank/DDBJ whole genome shotgun (WGS) entry which is preliminary data.</text>
</comment>
<evidence type="ECO:0000256" key="1">
    <source>
        <dbReference type="SAM" id="MobiDB-lite"/>
    </source>
</evidence>
<reference evidence="2 3" key="1">
    <citation type="submission" date="2016-11" db="EMBL/GenBank/DDBJ databases">
        <title>The macronuclear genome of Stentor coeruleus: a giant cell with tiny introns.</title>
        <authorList>
            <person name="Slabodnick M."/>
            <person name="Ruby J.G."/>
            <person name="Reiff S.B."/>
            <person name="Swart E.C."/>
            <person name="Gosai S."/>
            <person name="Prabakaran S."/>
            <person name="Witkowska E."/>
            <person name="Larue G.E."/>
            <person name="Fisher S."/>
            <person name="Freeman R.M."/>
            <person name="Gunawardena J."/>
            <person name="Chu W."/>
            <person name="Stover N.A."/>
            <person name="Gregory B.D."/>
            <person name="Nowacki M."/>
            <person name="Derisi J."/>
            <person name="Roy S.W."/>
            <person name="Marshall W.F."/>
            <person name="Sood P."/>
        </authorList>
    </citation>
    <scope>NUCLEOTIDE SEQUENCE [LARGE SCALE GENOMIC DNA]</scope>
    <source>
        <strain evidence="2">WM001</strain>
    </source>
</reference>
<evidence type="ECO:0000313" key="3">
    <source>
        <dbReference type="Proteomes" id="UP000187209"/>
    </source>
</evidence>
<proteinExistence type="predicted"/>
<feature type="compositionally biased region" description="Polar residues" evidence="1">
    <location>
        <begin position="13"/>
        <end position="22"/>
    </location>
</feature>
<sequence length="260" mass="29985">MERRSTNLHRAPITSQQESEIKNSQNTVKSEILYLKLNECVQKFYISILAESAKQIKLIKQNAESTIKNILSLKALINREYTTKTLAITTIWKVKALVKQEIESSFSKEFELFWSFLDILISELPNNTQVNLERPQNIHIQIPQVTPMQVPQVFNKQRPIHPTNTSSNSFSIKKYNGTQFPPLPIGLGTEWGTLNKQKMYKVLPQWIQEQIEQGIKGNIKEITIYQSDKPVSIADVEKMQYYYSSPEGKKSGQGMPLIRR</sequence>
<gene>
    <name evidence="2" type="ORF">SteCoe_22493</name>
</gene>
<protein>
    <submittedName>
        <fullName evidence="2">Uncharacterized protein</fullName>
    </submittedName>
</protein>